<accession>A0A0B2VRC5</accession>
<keyword evidence="2" id="KW-1185">Reference proteome</keyword>
<dbReference type="AlphaFoldDB" id="A0A0B2VRC5"/>
<evidence type="ECO:0000313" key="1">
    <source>
        <dbReference type="EMBL" id="KHN83957.1"/>
    </source>
</evidence>
<gene>
    <name evidence="1" type="ORF">Tcan_03362</name>
</gene>
<sequence length="112" mass="12786">MSDKKRRIAPKKRRCVRVLQNLMALPNVSLSVFLTQQFREYAAALNPRALERLSSQIAAGTFLLLDVVSDSLRLNSRTLMGGIPHTSHRKQERGRRQFSIPFLYMDEEVTAA</sequence>
<reference evidence="1 2" key="1">
    <citation type="submission" date="2014-11" db="EMBL/GenBank/DDBJ databases">
        <title>Genetic blueprint of the zoonotic pathogen Toxocara canis.</title>
        <authorList>
            <person name="Zhu X.-Q."/>
            <person name="Korhonen P.K."/>
            <person name="Cai H."/>
            <person name="Young N.D."/>
            <person name="Nejsum P."/>
            <person name="von Samson-Himmelstjerna G."/>
            <person name="Boag P.R."/>
            <person name="Tan P."/>
            <person name="Li Q."/>
            <person name="Min J."/>
            <person name="Yang Y."/>
            <person name="Wang X."/>
            <person name="Fang X."/>
            <person name="Hall R.S."/>
            <person name="Hofmann A."/>
            <person name="Sternberg P.W."/>
            <person name="Jex A.R."/>
            <person name="Gasser R.B."/>
        </authorList>
    </citation>
    <scope>NUCLEOTIDE SEQUENCE [LARGE SCALE GENOMIC DNA]</scope>
    <source>
        <strain evidence="1">PN_DK_2014</strain>
    </source>
</reference>
<comment type="caution">
    <text evidence="1">The sequence shown here is derived from an EMBL/GenBank/DDBJ whole genome shotgun (WGS) entry which is preliminary data.</text>
</comment>
<evidence type="ECO:0000313" key="2">
    <source>
        <dbReference type="Proteomes" id="UP000031036"/>
    </source>
</evidence>
<proteinExistence type="predicted"/>
<protein>
    <submittedName>
        <fullName evidence="1">Uncharacterized protein</fullName>
    </submittedName>
</protein>
<organism evidence="1 2">
    <name type="scientific">Toxocara canis</name>
    <name type="common">Canine roundworm</name>
    <dbReference type="NCBI Taxonomy" id="6265"/>
    <lineage>
        <taxon>Eukaryota</taxon>
        <taxon>Metazoa</taxon>
        <taxon>Ecdysozoa</taxon>
        <taxon>Nematoda</taxon>
        <taxon>Chromadorea</taxon>
        <taxon>Rhabditida</taxon>
        <taxon>Spirurina</taxon>
        <taxon>Ascaridomorpha</taxon>
        <taxon>Ascaridoidea</taxon>
        <taxon>Toxocaridae</taxon>
        <taxon>Toxocara</taxon>
    </lineage>
</organism>
<dbReference type="Proteomes" id="UP000031036">
    <property type="component" value="Unassembled WGS sequence"/>
</dbReference>
<dbReference type="EMBL" id="JPKZ01001101">
    <property type="protein sequence ID" value="KHN83957.1"/>
    <property type="molecule type" value="Genomic_DNA"/>
</dbReference>
<name>A0A0B2VRC5_TOXCA</name>